<keyword evidence="2" id="KW-1185">Reference proteome</keyword>
<evidence type="ECO:0000313" key="2">
    <source>
        <dbReference type="Proteomes" id="UP000799424"/>
    </source>
</evidence>
<dbReference type="AlphaFoldDB" id="A0A6A6ZKV5"/>
<organism evidence="1 2">
    <name type="scientific">Ophiobolus disseminans</name>
    <dbReference type="NCBI Taxonomy" id="1469910"/>
    <lineage>
        <taxon>Eukaryota</taxon>
        <taxon>Fungi</taxon>
        <taxon>Dikarya</taxon>
        <taxon>Ascomycota</taxon>
        <taxon>Pezizomycotina</taxon>
        <taxon>Dothideomycetes</taxon>
        <taxon>Pleosporomycetidae</taxon>
        <taxon>Pleosporales</taxon>
        <taxon>Pleosporineae</taxon>
        <taxon>Phaeosphaeriaceae</taxon>
        <taxon>Ophiobolus</taxon>
    </lineage>
</organism>
<reference evidence="1" key="1">
    <citation type="journal article" date="2020" name="Stud. Mycol.">
        <title>101 Dothideomycetes genomes: a test case for predicting lifestyles and emergence of pathogens.</title>
        <authorList>
            <person name="Haridas S."/>
            <person name="Albert R."/>
            <person name="Binder M."/>
            <person name="Bloem J."/>
            <person name="Labutti K."/>
            <person name="Salamov A."/>
            <person name="Andreopoulos B."/>
            <person name="Baker S."/>
            <person name="Barry K."/>
            <person name="Bills G."/>
            <person name="Bluhm B."/>
            <person name="Cannon C."/>
            <person name="Castanera R."/>
            <person name="Culley D."/>
            <person name="Daum C."/>
            <person name="Ezra D."/>
            <person name="Gonzalez J."/>
            <person name="Henrissat B."/>
            <person name="Kuo A."/>
            <person name="Liang C."/>
            <person name="Lipzen A."/>
            <person name="Lutzoni F."/>
            <person name="Magnuson J."/>
            <person name="Mondo S."/>
            <person name="Nolan M."/>
            <person name="Ohm R."/>
            <person name="Pangilinan J."/>
            <person name="Park H.-J."/>
            <person name="Ramirez L."/>
            <person name="Alfaro M."/>
            <person name="Sun H."/>
            <person name="Tritt A."/>
            <person name="Yoshinaga Y."/>
            <person name="Zwiers L.-H."/>
            <person name="Turgeon B."/>
            <person name="Goodwin S."/>
            <person name="Spatafora J."/>
            <person name="Crous P."/>
            <person name="Grigoriev I."/>
        </authorList>
    </citation>
    <scope>NUCLEOTIDE SEQUENCE</scope>
    <source>
        <strain evidence="1">CBS 113818</strain>
    </source>
</reference>
<dbReference type="OrthoDB" id="3944206at2759"/>
<sequence length="712" mass="80596">MAPPKTPRVFEREAAPWSLTQSITKKICRLAGREASAALHIALALGKHSLAPVALESVFHEPFAYGDWHGVGPDDTDARDRKRQRVWEHQRGFIVNGTISCGYPTSRERWESFKQEIGKDGRRKRWVKRIAVANWMEAMDLTWIAENLPALEGIDLSDTPAESGRTTTDWATMLEPKMPKKGAVSKLIPKLLWLGIPDFRVSADKMASTLINDIVPRCTSLRTLSIREKDFGNAGRGTVIESHRYACVLPYMVAHRSPKSVTRLELRMYYPLLDRLMSTLTATKSSIRYIGIDFGAWVQESHYPGSEKFGHDEEEVMDAGKIAAQKDRFEAYEQSHNEVFAPGSKWWLPPSALHCEPPEDSTGNRGEGGSRGIIHETSFDGPAHSYERDFFGTNARSKMSTPNEYSIVYNEKARCDKGSDRDHKGLFEYIKRAKVGTLPVMLNRLQEAAAASPRIRLFALEPEWQKRSTDPVHPFALLQRNGSLEKSVNGSVRPGVYAWLQRTFLWRPVFDWDWFVKPGNDNAELNLPSPYRSLREEWGLKSAKSAQLDDGELVGELAKQFLQLRDGGIPVHLLIGRRHPDDTSLYWGWPYEPAAWSKWLQTPFDANLKLIAPLVDTLTVSYDLRNPLDEDHLEDIDDLQDDYKAKGHATCPRPLCPWRSAGHVCPFKQQWPHMKPDATNQAQKMANGKKIMPVDKYPLKLASQLLSNPPPG</sequence>
<protein>
    <submittedName>
        <fullName evidence="1">Uncharacterized protein</fullName>
    </submittedName>
</protein>
<dbReference type="Proteomes" id="UP000799424">
    <property type="component" value="Unassembled WGS sequence"/>
</dbReference>
<proteinExistence type="predicted"/>
<evidence type="ECO:0000313" key="1">
    <source>
        <dbReference type="EMBL" id="KAF2821393.1"/>
    </source>
</evidence>
<dbReference type="EMBL" id="MU006237">
    <property type="protein sequence ID" value="KAF2821393.1"/>
    <property type="molecule type" value="Genomic_DNA"/>
</dbReference>
<accession>A0A6A6ZKV5</accession>
<gene>
    <name evidence="1" type="ORF">CC86DRAFT_359188</name>
</gene>
<feature type="non-terminal residue" evidence="1">
    <location>
        <position position="712"/>
    </location>
</feature>
<name>A0A6A6ZKV5_9PLEO</name>